<protein>
    <recommendedName>
        <fullName evidence="3">Polygalacturonase</fullName>
    </recommendedName>
</protein>
<keyword evidence="2" id="KW-1185">Reference proteome</keyword>
<evidence type="ECO:0000313" key="2">
    <source>
        <dbReference type="Proteomes" id="UP000593577"/>
    </source>
</evidence>
<dbReference type="EMBL" id="JABFAA010000008">
    <property type="protein sequence ID" value="MBA0688854.1"/>
    <property type="molecule type" value="Genomic_DNA"/>
</dbReference>
<dbReference type="PANTHER" id="PTHR31339">
    <property type="entry name" value="PECTIN LYASE-RELATED"/>
    <property type="match status" value="1"/>
</dbReference>
<dbReference type="InterPro" id="IPR051801">
    <property type="entry name" value="GH28_Enzymes"/>
</dbReference>
<dbReference type="AlphaFoldDB" id="A0A7J8XPQ8"/>
<proteinExistence type="predicted"/>
<dbReference type="InterPro" id="IPR012334">
    <property type="entry name" value="Pectin_lyas_fold"/>
</dbReference>
<dbReference type="Gene3D" id="2.160.20.10">
    <property type="entry name" value="Single-stranded right-handed beta-helix, Pectin lyase-like"/>
    <property type="match status" value="1"/>
</dbReference>
<accession>A0A7J8XPQ8</accession>
<dbReference type="PANTHER" id="PTHR31339:SF9">
    <property type="entry name" value="PLASMIN AND FIBRONECTIN-BINDING PROTEIN A"/>
    <property type="match status" value="1"/>
</dbReference>
<sequence length="158" mass="17426">YGISFARPSRNIIIRRLTGHNRNGSGIAIGSEMSGGVSEVYAENIYFFNSSTDTAIFFNSNFSQHPDEFYDPNSLPVIERITFKDVIGDNIKVAGLLKGILLIGFPRNLRTSEGKYLPQALFRLLPTTEPSAEFSPSPCQGNVSRHKKLIGVADFVVV</sequence>
<feature type="non-terminal residue" evidence="1">
    <location>
        <position position="158"/>
    </location>
</feature>
<organism evidence="1 2">
    <name type="scientific">Gossypium aridum</name>
    <name type="common">American cotton</name>
    <name type="synonym">Erioxylum aridum</name>
    <dbReference type="NCBI Taxonomy" id="34290"/>
    <lineage>
        <taxon>Eukaryota</taxon>
        <taxon>Viridiplantae</taxon>
        <taxon>Streptophyta</taxon>
        <taxon>Embryophyta</taxon>
        <taxon>Tracheophyta</taxon>
        <taxon>Spermatophyta</taxon>
        <taxon>Magnoliopsida</taxon>
        <taxon>eudicotyledons</taxon>
        <taxon>Gunneridae</taxon>
        <taxon>Pentapetalae</taxon>
        <taxon>rosids</taxon>
        <taxon>malvids</taxon>
        <taxon>Malvales</taxon>
        <taxon>Malvaceae</taxon>
        <taxon>Malvoideae</taxon>
        <taxon>Gossypium</taxon>
    </lineage>
</organism>
<dbReference type="SUPFAM" id="SSF51126">
    <property type="entry name" value="Pectin lyase-like"/>
    <property type="match status" value="1"/>
</dbReference>
<name>A0A7J8XPQ8_GOSAI</name>
<evidence type="ECO:0000313" key="1">
    <source>
        <dbReference type="EMBL" id="MBA0688854.1"/>
    </source>
</evidence>
<comment type="caution">
    <text evidence="1">The sequence shown here is derived from an EMBL/GenBank/DDBJ whole genome shotgun (WGS) entry which is preliminary data.</text>
</comment>
<dbReference type="InterPro" id="IPR011050">
    <property type="entry name" value="Pectin_lyase_fold/virulence"/>
</dbReference>
<gene>
    <name evidence="1" type="ORF">Goari_006619</name>
</gene>
<evidence type="ECO:0008006" key="3">
    <source>
        <dbReference type="Google" id="ProtNLM"/>
    </source>
</evidence>
<dbReference type="Proteomes" id="UP000593577">
    <property type="component" value="Unassembled WGS sequence"/>
</dbReference>
<reference evidence="1 2" key="1">
    <citation type="journal article" date="2019" name="Genome Biol. Evol.">
        <title>Insights into the evolution of the New World diploid cottons (Gossypium, subgenus Houzingenia) based on genome sequencing.</title>
        <authorList>
            <person name="Grover C.E."/>
            <person name="Arick M.A. 2nd"/>
            <person name="Thrash A."/>
            <person name="Conover J.L."/>
            <person name="Sanders W.S."/>
            <person name="Peterson D.G."/>
            <person name="Frelichowski J.E."/>
            <person name="Scheffler J.A."/>
            <person name="Scheffler B.E."/>
            <person name="Wendel J.F."/>
        </authorList>
    </citation>
    <scope>NUCLEOTIDE SEQUENCE [LARGE SCALE GENOMIC DNA]</scope>
    <source>
        <strain evidence="1">185</strain>
        <tissue evidence="1">Leaf</tissue>
    </source>
</reference>